<protein>
    <submittedName>
        <fullName evidence="1">Uncharacterized protein</fullName>
    </submittedName>
</protein>
<evidence type="ECO:0000313" key="1">
    <source>
        <dbReference type="EMBL" id="PMS19144.1"/>
    </source>
</evidence>
<gene>
    <name evidence="1" type="ORF">C0Z18_15150</name>
</gene>
<dbReference type="OrthoDB" id="9141443at2"/>
<name>A0A2N7VPP8_9BURK</name>
<comment type="caution">
    <text evidence="1">The sequence shown here is derived from an EMBL/GenBank/DDBJ whole genome shotgun (WGS) entry which is preliminary data.</text>
</comment>
<dbReference type="Proteomes" id="UP000235616">
    <property type="component" value="Unassembled WGS sequence"/>
</dbReference>
<reference evidence="1 2" key="1">
    <citation type="submission" date="2018-01" db="EMBL/GenBank/DDBJ databases">
        <title>Whole genome analyses suggest that Burkholderia sensu lato contains two further novel genera in the rhizoxinica-symbiotica group Mycetohabitans gen. nov., and Trinickia gen. nov.: implications for the evolution of diazotrophy and nodulation in the Burkholderiaceae.</title>
        <authorList>
            <person name="Estrada-de los Santos P."/>
            <person name="Palmer M."/>
            <person name="Chavez-Ramirez B."/>
            <person name="Beukes C."/>
            <person name="Steenkamp E.T."/>
            <person name="Hirsch A.M."/>
            <person name="Manyaka P."/>
            <person name="Maluk M."/>
            <person name="Lafos M."/>
            <person name="Crook M."/>
            <person name="Gross E."/>
            <person name="Simon M.F."/>
            <person name="Bueno dos Reis Junior F."/>
            <person name="Poole P.S."/>
            <person name="Venter S.N."/>
            <person name="James E.K."/>
        </authorList>
    </citation>
    <scope>NUCLEOTIDE SEQUENCE [LARGE SCALE GENOMIC DNA]</scope>
    <source>
        <strain evidence="1 2">GIMN1.004</strain>
    </source>
</reference>
<accession>A0A2N7VPP8</accession>
<organism evidence="1 2">
    <name type="scientific">Trinickia dabaoshanensis</name>
    <dbReference type="NCBI Taxonomy" id="564714"/>
    <lineage>
        <taxon>Bacteria</taxon>
        <taxon>Pseudomonadati</taxon>
        <taxon>Pseudomonadota</taxon>
        <taxon>Betaproteobacteria</taxon>
        <taxon>Burkholderiales</taxon>
        <taxon>Burkholderiaceae</taxon>
        <taxon>Trinickia</taxon>
    </lineage>
</organism>
<keyword evidence="2" id="KW-1185">Reference proteome</keyword>
<dbReference type="AlphaFoldDB" id="A0A2N7VPP8"/>
<dbReference type="RefSeq" id="WP_102646225.1">
    <property type="nucleotide sequence ID" value="NZ_PNYA01000012.1"/>
</dbReference>
<evidence type="ECO:0000313" key="2">
    <source>
        <dbReference type="Proteomes" id="UP000235616"/>
    </source>
</evidence>
<sequence length="90" mass="9871">MSIPTVTWNDPSTAVAALSSLIHDNGVNDVLVEVDLDSCHIRGPKYRQARFCLDDQGNACWLDANGLPLHNAVVSWALAARFDDDRPPQI</sequence>
<proteinExistence type="predicted"/>
<dbReference type="EMBL" id="PNYA01000012">
    <property type="protein sequence ID" value="PMS19144.1"/>
    <property type="molecule type" value="Genomic_DNA"/>
</dbReference>